<dbReference type="GO" id="GO:0070888">
    <property type="term" value="F:E-box binding"/>
    <property type="evidence" value="ECO:0007669"/>
    <property type="project" value="TreeGrafter"/>
</dbReference>
<dbReference type="PANTHER" id="PTHR19290:SF163">
    <property type="entry name" value="BASIC HELIX-LOOP-HELIX NEURAL TRANSCRIPTION FACTOR TAP"/>
    <property type="match status" value="1"/>
</dbReference>
<dbReference type="Proteomes" id="UP000828390">
    <property type="component" value="Unassembled WGS sequence"/>
</dbReference>
<dbReference type="GO" id="GO:0046983">
    <property type="term" value="F:protein dimerization activity"/>
    <property type="evidence" value="ECO:0007669"/>
    <property type="project" value="InterPro"/>
</dbReference>
<protein>
    <recommendedName>
        <fullName evidence="2">BHLH domain-containing protein</fullName>
    </recommendedName>
</protein>
<dbReference type="Gene3D" id="4.10.280.10">
    <property type="entry name" value="Helix-loop-helix DNA-binding domain"/>
    <property type="match status" value="1"/>
</dbReference>
<dbReference type="EMBL" id="JAIWYP010000002">
    <property type="protein sequence ID" value="KAH3863138.1"/>
    <property type="molecule type" value="Genomic_DNA"/>
</dbReference>
<accession>A0A9D4LR12</accession>
<evidence type="ECO:0000259" key="2">
    <source>
        <dbReference type="PROSITE" id="PS50888"/>
    </source>
</evidence>
<feature type="domain" description="BHLH" evidence="2">
    <location>
        <begin position="114"/>
        <end position="166"/>
    </location>
</feature>
<sequence>MMPVESESTVGSPMGSLLSMSSAGTPGTPSSGHYPNRCTSTGGEFSSDSFDSDLENNSVFGHALSCVSDLVNPLGVSVKRERSDDTEETPKKKRYTKSRVRNRDPALVQKLKKTRRSKANDRERTRMHNLNDALDSLRKILPNCGDENKLTKIETLRFAYNYIFALKETLNMLDRGESIDIDTTLYSAQMSAALKMPSASHTLSQLQLQHQRYQQQQQQHRLTPRPESQSPVQLSPVASEHANQHLHPQATPQTVSAVKFESVTPTESCSGNQRVYQELSQCFSTGTTTVSQMPLFSTMSISQHRRDLVPSPTSSDYAPYSPAVWSGAATGCSPAFSFTYAMSGDFVSPSVSHGYLYAVNSV</sequence>
<dbReference type="GO" id="GO:0005634">
    <property type="term" value="C:nucleus"/>
    <property type="evidence" value="ECO:0007669"/>
    <property type="project" value="TreeGrafter"/>
</dbReference>
<dbReference type="AlphaFoldDB" id="A0A9D4LR12"/>
<feature type="region of interest" description="Disordered" evidence="1">
    <location>
        <begin position="1"/>
        <end position="49"/>
    </location>
</feature>
<reference evidence="3" key="1">
    <citation type="journal article" date="2019" name="bioRxiv">
        <title>The Genome of the Zebra Mussel, Dreissena polymorpha: A Resource for Invasive Species Research.</title>
        <authorList>
            <person name="McCartney M.A."/>
            <person name="Auch B."/>
            <person name="Kono T."/>
            <person name="Mallez S."/>
            <person name="Zhang Y."/>
            <person name="Obille A."/>
            <person name="Becker A."/>
            <person name="Abrahante J.E."/>
            <person name="Garbe J."/>
            <person name="Badalamenti J.P."/>
            <person name="Herman A."/>
            <person name="Mangelson H."/>
            <person name="Liachko I."/>
            <person name="Sullivan S."/>
            <person name="Sone E.D."/>
            <person name="Koren S."/>
            <person name="Silverstein K.A.T."/>
            <person name="Beckman K.B."/>
            <person name="Gohl D.M."/>
        </authorList>
    </citation>
    <scope>NUCLEOTIDE SEQUENCE</scope>
    <source>
        <strain evidence="3">Duluth1</strain>
        <tissue evidence="3">Whole animal</tissue>
    </source>
</reference>
<feature type="compositionally biased region" description="Low complexity" evidence="1">
    <location>
        <begin position="11"/>
        <end position="32"/>
    </location>
</feature>
<dbReference type="GO" id="GO:0000981">
    <property type="term" value="F:DNA-binding transcription factor activity, RNA polymerase II-specific"/>
    <property type="evidence" value="ECO:0007669"/>
    <property type="project" value="TreeGrafter"/>
</dbReference>
<dbReference type="PROSITE" id="PS50888">
    <property type="entry name" value="BHLH"/>
    <property type="match status" value="1"/>
</dbReference>
<evidence type="ECO:0000313" key="4">
    <source>
        <dbReference type="Proteomes" id="UP000828390"/>
    </source>
</evidence>
<dbReference type="SUPFAM" id="SSF47459">
    <property type="entry name" value="HLH, helix-loop-helix DNA-binding domain"/>
    <property type="match status" value="1"/>
</dbReference>
<dbReference type="PANTHER" id="PTHR19290">
    <property type="entry name" value="BASIC HELIX-LOOP-HELIX PROTEIN NEUROGENIN-RELATED"/>
    <property type="match status" value="1"/>
</dbReference>
<dbReference type="SMART" id="SM00353">
    <property type="entry name" value="HLH"/>
    <property type="match status" value="1"/>
</dbReference>
<comment type="caution">
    <text evidence="3">The sequence shown here is derived from an EMBL/GenBank/DDBJ whole genome shotgun (WGS) entry which is preliminary data.</text>
</comment>
<dbReference type="GO" id="GO:0045944">
    <property type="term" value="P:positive regulation of transcription by RNA polymerase II"/>
    <property type="evidence" value="ECO:0007669"/>
    <property type="project" value="TreeGrafter"/>
</dbReference>
<name>A0A9D4LR12_DREPO</name>
<feature type="compositionally biased region" description="Low complexity" evidence="1">
    <location>
        <begin position="39"/>
        <end position="49"/>
    </location>
</feature>
<evidence type="ECO:0000256" key="1">
    <source>
        <dbReference type="SAM" id="MobiDB-lite"/>
    </source>
</evidence>
<dbReference type="CDD" id="cd11428">
    <property type="entry name" value="bHLH_TS_NGN"/>
    <property type="match status" value="1"/>
</dbReference>
<feature type="region of interest" description="Disordered" evidence="1">
    <location>
        <begin position="78"/>
        <end position="105"/>
    </location>
</feature>
<gene>
    <name evidence="3" type="ORF">DPMN_026116</name>
</gene>
<feature type="compositionally biased region" description="Basic residues" evidence="1">
    <location>
        <begin position="91"/>
        <end position="100"/>
    </location>
</feature>
<reference evidence="3" key="2">
    <citation type="submission" date="2020-11" db="EMBL/GenBank/DDBJ databases">
        <authorList>
            <person name="McCartney M.A."/>
            <person name="Auch B."/>
            <person name="Kono T."/>
            <person name="Mallez S."/>
            <person name="Becker A."/>
            <person name="Gohl D.M."/>
            <person name="Silverstein K.A.T."/>
            <person name="Koren S."/>
            <person name="Bechman K.B."/>
            <person name="Herman A."/>
            <person name="Abrahante J.E."/>
            <person name="Garbe J."/>
        </authorList>
    </citation>
    <scope>NUCLEOTIDE SEQUENCE</scope>
    <source>
        <strain evidence="3">Duluth1</strain>
        <tissue evidence="3">Whole animal</tissue>
    </source>
</reference>
<organism evidence="3 4">
    <name type="scientific">Dreissena polymorpha</name>
    <name type="common">Zebra mussel</name>
    <name type="synonym">Mytilus polymorpha</name>
    <dbReference type="NCBI Taxonomy" id="45954"/>
    <lineage>
        <taxon>Eukaryota</taxon>
        <taxon>Metazoa</taxon>
        <taxon>Spiralia</taxon>
        <taxon>Lophotrochozoa</taxon>
        <taxon>Mollusca</taxon>
        <taxon>Bivalvia</taxon>
        <taxon>Autobranchia</taxon>
        <taxon>Heteroconchia</taxon>
        <taxon>Euheterodonta</taxon>
        <taxon>Imparidentia</taxon>
        <taxon>Neoheterodontei</taxon>
        <taxon>Myida</taxon>
        <taxon>Dreissenoidea</taxon>
        <taxon>Dreissenidae</taxon>
        <taxon>Dreissena</taxon>
    </lineage>
</organism>
<dbReference type="InterPro" id="IPR050359">
    <property type="entry name" value="bHLH_transcription_factors"/>
</dbReference>
<dbReference type="InterPro" id="IPR036638">
    <property type="entry name" value="HLH_DNA-bd_sf"/>
</dbReference>
<dbReference type="GO" id="GO:0007423">
    <property type="term" value="P:sensory organ development"/>
    <property type="evidence" value="ECO:0007669"/>
    <property type="project" value="TreeGrafter"/>
</dbReference>
<dbReference type="Pfam" id="PF00010">
    <property type="entry name" value="HLH"/>
    <property type="match status" value="1"/>
</dbReference>
<feature type="region of interest" description="Disordered" evidence="1">
    <location>
        <begin position="203"/>
        <end position="254"/>
    </location>
</feature>
<dbReference type="InterPro" id="IPR011598">
    <property type="entry name" value="bHLH_dom"/>
</dbReference>
<dbReference type="GO" id="GO:0061564">
    <property type="term" value="P:axon development"/>
    <property type="evidence" value="ECO:0007669"/>
    <property type="project" value="TreeGrafter"/>
</dbReference>
<feature type="compositionally biased region" description="Low complexity" evidence="1">
    <location>
        <begin position="203"/>
        <end position="221"/>
    </location>
</feature>
<feature type="compositionally biased region" description="Polar residues" evidence="1">
    <location>
        <begin position="1"/>
        <end position="10"/>
    </location>
</feature>
<evidence type="ECO:0000313" key="3">
    <source>
        <dbReference type="EMBL" id="KAH3863138.1"/>
    </source>
</evidence>
<proteinExistence type="predicted"/>
<keyword evidence="4" id="KW-1185">Reference proteome</keyword>